<keyword evidence="3" id="KW-0732">Signal</keyword>
<evidence type="ECO:0000256" key="1">
    <source>
        <dbReference type="ARBA" id="ARBA00004442"/>
    </source>
</evidence>
<dbReference type="InterPro" id="IPR012944">
    <property type="entry name" value="SusD_RagB_dom"/>
</dbReference>
<evidence type="ECO:0000259" key="7">
    <source>
        <dbReference type="Pfam" id="PF14322"/>
    </source>
</evidence>
<evidence type="ECO:0000256" key="2">
    <source>
        <dbReference type="ARBA" id="ARBA00006275"/>
    </source>
</evidence>
<evidence type="ECO:0000256" key="5">
    <source>
        <dbReference type="ARBA" id="ARBA00023237"/>
    </source>
</evidence>
<evidence type="ECO:0000313" key="9">
    <source>
        <dbReference type="Proteomes" id="UP000283855"/>
    </source>
</evidence>
<dbReference type="Proteomes" id="UP000283855">
    <property type="component" value="Unassembled WGS sequence"/>
</dbReference>
<keyword evidence="4" id="KW-0472">Membrane</keyword>
<organism evidence="8 9">
    <name type="scientific">Phocaeicola coprophilus</name>
    <dbReference type="NCBI Taxonomy" id="387090"/>
    <lineage>
        <taxon>Bacteria</taxon>
        <taxon>Pseudomonadati</taxon>
        <taxon>Bacteroidota</taxon>
        <taxon>Bacteroidia</taxon>
        <taxon>Bacteroidales</taxon>
        <taxon>Bacteroidaceae</taxon>
        <taxon>Phocaeicola</taxon>
    </lineage>
</organism>
<feature type="domain" description="SusD-like N-terminal" evidence="7">
    <location>
        <begin position="86"/>
        <end position="230"/>
    </location>
</feature>
<dbReference type="AlphaFoldDB" id="A0A413T0M3"/>
<dbReference type="SUPFAM" id="SSF48452">
    <property type="entry name" value="TPR-like"/>
    <property type="match status" value="1"/>
</dbReference>
<accession>A0A413T0M3</accession>
<gene>
    <name evidence="8" type="ORF">DW921_07240</name>
</gene>
<name>A0A413T0M3_9BACT</name>
<evidence type="ECO:0000256" key="4">
    <source>
        <dbReference type="ARBA" id="ARBA00023136"/>
    </source>
</evidence>
<dbReference type="InterPro" id="IPR011990">
    <property type="entry name" value="TPR-like_helical_dom_sf"/>
</dbReference>
<comment type="caution">
    <text evidence="8">The sequence shown here is derived from an EMBL/GenBank/DDBJ whole genome shotgun (WGS) entry which is preliminary data.</text>
</comment>
<sequence>MKQFIKNTLRASAFIVALGMVSCDALDLAPIDYYGDGNFWKRKEHVVSYMDGLHKNLRDKIFRHQYELGEARGGTSKMGTAVDGTSLNYQSMVSQRLTSEDPGITGFGDYYGVIANVNIFLQKTKEADYMEESEKSYYLAQAYGLRAFYYFDLYRTYGTAPLRLDPNEVVNGNFNPEDLYMERASGSKLMTQIKADLAESMRLFGDNNSFDPESRGNKKSYWSKAATEYLAAEVYLWNAKVSVDDNAANEADLAIAKQHCQSLMDNYGLSLMDNYADIFDVEHKGNSEIIMAIRYMEGEASNSNGTYMYNYQTGAWKTIGYNDENGNAMGDTLQVRTSGMQRIEYLPEFFFAYEKGRDSRRDVNFLSAYSKTDNSFLGTVFKKIMGHLNANTNSYIWDADAVLYRLAGVYFMMAEIANMEGGDVAQYINPIRKRAYGASWNEATDAYVNGDFTQNELAILAEKDKEMLGEGQRWYDLNRMMLTKGGDHLVFCKEGSKDGQAPILNKSTEAYKVFWPIETEMLNKDPKLVQTPGYENAAVN</sequence>
<evidence type="ECO:0000313" key="8">
    <source>
        <dbReference type="EMBL" id="RHA76086.1"/>
    </source>
</evidence>
<reference evidence="8 9" key="1">
    <citation type="submission" date="2018-08" db="EMBL/GenBank/DDBJ databases">
        <title>A genome reference for cultivated species of the human gut microbiota.</title>
        <authorList>
            <person name="Zou Y."/>
            <person name="Xue W."/>
            <person name="Luo G."/>
        </authorList>
    </citation>
    <scope>NUCLEOTIDE SEQUENCE [LARGE SCALE GENOMIC DNA]</scope>
    <source>
        <strain evidence="8 9">AM42-38</strain>
    </source>
</reference>
<dbReference type="Gene3D" id="1.25.40.390">
    <property type="match status" value="1"/>
</dbReference>
<dbReference type="GO" id="GO:0009279">
    <property type="term" value="C:cell outer membrane"/>
    <property type="evidence" value="ECO:0007669"/>
    <property type="project" value="UniProtKB-SubCell"/>
</dbReference>
<keyword evidence="5" id="KW-0998">Cell outer membrane</keyword>
<dbReference type="EMBL" id="QSFT01000012">
    <property type="protein sequence ID" value="RHA76086.1"/>
    <property type="molecule type" value="Genomic_DNA"/>
</dbReference>
<feature type="domain" description="RagB/SusD" evidence="6">
    <location>
        <begin position="370"/>
        <end position="534"/>
    </location>
</feature>
<evidence type="ECO:0000259" key="6">
    <source>
        <dbReference type="Pfam" id="PF07980"/>
    </source>
</evidence>
<comment type="similarity">
    <text evidence="2">Belongs to the SusD family.</text>
</comment>
<dbReference type="PROSITE" id="PS51257">
    <property type="entry name" value="PROKAR_LIPOPROTEIN"/>
    <property type="match status" value="1"/>
</dbReference>
<comment type="subcellular location">
    <subcellularLocation>
        <location evidence="1">Cell outer membrane</location>
    </subcellularLocation>
</comment>
<evidence type="ECO:0000256" key="3">
    <source>
        <dbReference type="ARBA" id="ARBA00022729"/>
    </source>
</evidence>
<proteinExistence type="inferred from homology"/>
<protein>
    <submittedName>
        <fullName evidence="8">RagB/SusD family nutrient uptake outer membrane protein</fullName>
    </submittedName>
</protein>
<dbReference type="GeneID" id="78405849"/>
<dbReference type="InterPro" id="IPR033985">
    <property type="entry name" value="SusD-like_N"/>
</dbReference>
<dbReference type="Pfam" id="PF07980">
    <property type="entry name" value="SusD_RagB"/>
    <property type="match status" value="1"/>
</dbReference>
<dbReference type="RefSeq" id="WP_008143901.1">
    <property type="nucleotide sequence ID" value="NZ_CABJGD010000012.1"/>
</dbReference>
<dbReference type="Pfam" id="PF14322">
    <property type="entry name" value="SusD-like_3"/>
    <property type="match status" value="1"/>
</dbReference>